<comment type="caution">
    <text evidence="1">The sequence shown here is derived from an EMBL/GenBank/DDBJ whole genome shotgun (WGS) entry which is preliminary data.</text>
</comment>
<name>A0A7W6G1B7_9HYPH</name>
<evidence type="ECO:0000313" key="2">
    <source>
        <dbReference type="Proteomes" id="UP000565286"/>
    </source>
</evidence>
<keyword evidence="2" id="KW-1185">Reference proteome</keyword>
<proteinExistence type="predicted"/>
<gene>
    <name evidence="1" type="ORF">GGQ73_001252</name>
</gene>
<sequence>MAHIRVKEDDVCPHFVQMRPTERDTDMQEFELTPERINGGMIAVQDNGMPLGKKGSVPARHLITFSIGG</sequence>
<evidence type="ECO:0000313" key="1">
    <source>
        <dbReference type="EMBL" id="MBB3945319.1"/>
    </source>
</evidence>
<dbReference type="AlphaFoldDB" id="A0A7W6G1B7"/>
<dbReference type="Proteomes" id="UP000565286">
    <property type="component" value="Unassembled WGS sequence"/>
</dbReference>
<protein>
    <submittedName>
        <fullName evidence="1">Uncharacterized protein</fullName>
    </submittedName>
</protein>
<organism evidence="1 2">
    <name type="scientific">Rhizobium skierniewicense</name>
    <dbReference type="NCBI Taxonomy" id="984260"/>
    <lineage>
        <taxon>Bacteria</taxon>
        <taxon>Pseudomonadati</taxon>
        <taxon>Pseudomonadota</taxon>
        <taxon>Alphaproteobacteria</taxon>
        <taxon>Hyphomicrobiales</taxon>
        <taxon>Rhizobiaceae</taxon>
        <taxon>Rhizobium/Agrobacterium group</taxon>
        <taxon>Rhizobium</taxon>
    </lineage>
</organism>
<dbReference type="RefSeq" id="WP_234910902.1">
    <property type="nucleotide sequence ID" value="NZ_JACIDV010000003.1"/>
</dbReference>
<accession>A0A7W6G1B7</accession>
<dbReference type="EMBL" id="JACIDV010000003">
    <property type="protein sequence ID" value="MBB3945319.1"/>
    <property type="molecule type" value="Genomic_DNA"/>
</dbReference>
<reference evidence="1 2" key="1">
    <citation type="submission" date="2020-08" db="EMBL/GenBank/DDBJ databases">
        <title>Genomic Encyclopedia of Type Strains, Phase IV (KMG-IV): sequencing the most valuable type-strain genomes for metagenomic binning, comparative biology and taxonomic classification.</title>
        <authorList>
            <person name="Goeker M."/>
        </authorList>
    </citation>
    <scope>NUCLEOTIDE SEQUENCE [LARGE SCALE GENOMIC DNA]</scope>
    <source>
        <strain evidence="1 2">DSM 26438</strain>
    </source>
</reference>